<protein>
    <submittedName>
        <fullName evidence="2">Uncharacterized protein</fullName>
    </submittedName>
</protein>
<reference evidence="3" key="1">
    <citation type="submission" date="2018-03" db="EMBL/GenBank/DDBJ databases">
        <title>Genomic analysis of the strain SH-1 isolated from shrimp intestine.</title>
        <authorList>
            <person name="Kim Y.-S."/>
            <person name="Kim S.-E."/>
            <person name="Kim K.-H."/>
        </authorList>
    </citation>
    <scope>NUCLEOTIDE SEQUENCE [LARGE SCALE GENOMIC DNA]</scope>
    <source>
        <strain evidence="3">SH-1</strain>
    </source>
</reference>
<proteinExistence type="predicted"/>
<evidence type="ECO:0000256" key="1">
    <source>
        <dbReference type="SAM" id="Phobius"/>
    </source>
</evidence>
<dbReference type="KEGG" id="thas:C6Y53_15170"/>
<dbReference type="AlphaFoldDB" id="A0A2S0MSP5"/>
<feature type="transmembrane region" description="Helical" evidence="1">
    <location>
        <begin position="78"/>
        <end position="97"/>
    </location>
</feature>
<feature type="transmembrane region" description="Helical" evidence="1">
    <location>
        <begin position="48"/>
        <end position="66"/>
    </location>
</feature>
<dbReference type="RefSeq" id="WP_149615540.1">
    <property type="nucleotide sequence ID" value="NZ_CP027665.1"/>
</dbReference>
<gene>
    <name evidence="2" type="ORF">C6Y53_15170</name>
</gene>
<feature type="transmembrane region" description="Helical" evidence="1">
    <location>
        <begin position="176"/>
        <end position="194"/>
    </location>
</feature>
<keyword evidence="1" id="KW-1133">Transmembrane helix</keyword>
<keyword evidence="1" id="KW-0472">Membrane</keyword>
<name>A0A2S0MSP5_9RHOB</name>
<evidence type="ECO:0000313" key="3">
    <source>
        <dbReference type="Proteomes" id="UP000237655"/>
    </source>
</evidence>
<evidence type="ECO:0000313" key="2">
    <source>
        <dbReference type="EMBL" id="AVO38910.2"/>
    </source>
</evidence>
<organism evidence="2 3">
    <name type="scientific">Pukyongiella litopenaei</name>
    <dbReference type="NCBI Taxonomy" id="2605946"/>
    <lineage>
        <taxon>Bacteria</taxon>
        <taxon>Pseudomonadati</taxon>
        <taxon>Pseudomonadota</taxon>
        <taxon>Alphaproteobacteria</taxon>
        <taxon>Rhodobacterales</taxon>
        <taxon>Paracoccaceae</taxon>
        <taxon>Pukyongiella</taxon>
    </lineage>
</organism>
<sequence length="227" mass="25047">MDRNGENGGAERTEPAERGFALREFDALKEEIARKDADIESMKRRVQLVTFVTLILIYIGVLPWPGAGQIPIALRAEVAFSLALGSLAFAVVTYLDASFVGRHIRLMGNYIRSLEIYLYRVSGASPMGWERFLRSRKSNDGLKAWNESLDAGGDCGQAGERGSNKSSWPEYFRRHAFFLLFVLINLAMVAHRAWDCHMTGDCFSFVTGTAEAAVPAPAEPGPASDQP</sequence>
<keyword evidence="1" id="KW-0812">Transmembrane</keyword>
<dbReference type="EMBL" id="CP027665">
    <property type="protein sequence ID" value="AVO38910.2"/>
    <property type="molecule type" value="Genomic_DNA"/>
</dbReference>
<keyword evidence="3" id="KW-1185">Reference proteome</keyword>
<dbReference type="Proteomes" id="UP000237655">
    <property type="component" value="Chromosome"/>
</dbReference>
<accession>A0A2S0MSP5</accession>